<dbReference type="SUPFAM" id="SSF64518">
    <property type="entry name" value="Phase 1 flagellin"/>
    <property type="match status" value="1"/>
</dbReference>
<accession>A0A1M5AU63</accession>
<gene>
    <name evidence="1" type="ORF">SAMN05444273_105181</name>
</gene>
<dbReference type="OrthoDB" id="7312911at2"/>
<dbReference type="AlphaFoldDB" id="A0A1M5AU63"/>
<reference evidence="2" key="1">
    <citation type="submission" date="2016-11" db="EMBL/GenBank/DDBJ databases">
        <authorList>
            <person name="Varghese N."/>
            <person name="Submissions S."/>
        </authorList>
    </citation>
    <scope>NUCLEOTIDE SEQUENCE [LARGE SCALE GENOMIC DNA]</scope>
    <source>
        <strain evidence="2">DSM 100566</strain>
    </source>
</reference>
<name>A0A1M5AU63_9RHOB</name>
<keyword evidence="1" id="KW-0966">Cell projection</keyword>
<keyword evidence="1" id="KW-0969">Cilium</keyword>
<evidence type="ECO:0000313" key="2">
    <source>
        <dbReference type="Proteomes" id="UP000184144"/>
    </source>
</evidence>
<dbReference type="STRING" id="1486859.SAMN05444273_105181"/>
<sequence length="336" mass="35650">MNYGNLSDLGQNMMLRRQGAGLKTTLAKLTSELTTGNKQNLTSHVRGDFGPLAGLEGSLSRLDGFALGRSDLQLRVSGLQTSLAAMQTTVAAFGTDLTAAASLEQPDVLDAKLASASGRMSQVVSFLNTQVSGQFLFSGMATGQAPLVSSEDIMLHINGLAASATDIADFTTQVDAWFQDVGGGFETLVYGGSDQSQSGIAISEQHKIDLPLKADDQAFRAILRDLAVATAISEGTIAVPQDEKRNVLSQVGQGLIASEQALIAMQRDTGVTERLLTEADVAGRVERGILDMARSKITGADPYETASALEAVQFQIETLYVLTARTSQLRLSDYLR</sequence>
<proteinExistence type="predicted"/>
<dbReference type="RefSeq" id="WP_073143990.1">
    <property type="nucleotide sequence ID" value="NZ_FQUV01000005.1"/>
</dbReference>
<keyword evidence="1" id="KW-0282">Flagellum</keyword>
<organism evidence="1 2">
    <name type="scientific">Litoreibacter ascidiaceicola</name>
    <dbReference type="NCBI Taxonomy" id="1486859"/>
    <lineage>
        <taxon>Bacteria</taxon>
        <taxon>Pseudomonadati</taxon>
        <taxon>Pseudomonadota</taxon>
        <taxon>Alphaproteobacteria</taxon>
        <taxon>Rhodobacterales</taxon>
        <taxon>Roseobacteraceae</taxon>
        <taxon>Litoreibacter</taxon>
    </lineage>
</organism>
<dbReference type="Proteomes" id="UP000184144">
    <property type="component" value="Unassembled WGS sequence"/>
</dbReference>
<keyword evidence="2" id="KW-1185">Reference proteome</keyword>
<dbReference type="EMBL" id="FQUV01000005">
    <property type="protein sequence ID" value="SHF33666.1"/>
    <property type="molecule type" value="Genomic_DNA"/>
</dbReference>
<evidence type="ECO:0000313" key="1">
    <source>
        <dbReference type="EMBL" id="SHF33666.1"/>
    </source>
</evidence>
<protein>
    <submittedName>
        <fullName evidence="1">Flagellar hook-associated protein 3 FlgL</fullName>
    </submittedName>
</protein>